<name>A0A5B7DJ70_PORTR</name>
<reference evidence="2 3" key="1">
    <citation type="submission" date="2019-05" db="EMBL/GenBank/DDBJ databases">
        <title>Another draft genome of Portunus trituberculatus and its Hox gene families provides insights of decapod evolution.</title>
        <authorList>
            <person name="Jeong J.-H."/>
            <person name="Song I."/>
            <person name="Kim S."/>
            <person name="Choi T."/>
            <person name="Kim D."/>
            <person name="Ryu S."/>
            <person name="Kim W."/>
        </authorList>
    </citation>
    <scope>NUCLEOTIDE SEQUENCE [LARGE SCALE GENOMIC DNA]</scope>
    <source>
        <tissue evidence="2">Muscle</tissue>
    </source>
</reference>
<accession>A0A5B7DJ70</accession>
<sequence length="99" mass="10190">MGDASVSEPCKGHRGGGEEQGTMDSRRDVPLPSSSPDECNRNTATLTIATVALNDLEDSLHMSVRPSGGGFPGSACMYSSHNTGSVTGGSSEGLLADYR</sequence>
<protein>
    <submittedName>
        <fullName evidence="2">Uncharacterized protein</fullName>
    </submittedName>
</protein>
<comment type="caution">
    <text evidence="2">The sequence shown here is derived from an EMBL/GenBank/DDBJ whole genome shotgun (WGS) entry which is preliminary data.</text>
</comment>
<keyword evidence="3" id="KW-1185">Reference proteome</keyword>
<feature type="compositionally biased region" description="Polar residues" evidence="1">
    <location>
        <begin position="32"/>
        <end position="42"/>
    </location>
</feature>
<gene>
    <name evidence="2" type="ORF">E2C01_014215</name>
</gene>
<dbReference type="Proteomes" id="UP000324222">
    <property type="component" value="Unassembled WGS sequence"/>
</dbReference>
<evidence type="ECO:0000313" key="3">
    <source>
        <dbReference type="Proteomes" id="UP000324222"/>
    </source>
</evidence>
<organism evidence="2 3">
    <name type="scientific">Portunus trituberculatus</name>
    <name type="common">Swimming crab</name>
    <name type="synonym">Neptunus trituberculatus</name>
    <dbReference type="NCBI Taxonomy" id="210409"/>
    <lineage>
        <taxon>Eukaryota</taxon>
        <taxon>Metazoa</taxon>
        <taxon>Ecdysozoa</taxon>
        <taxon>Arthropoda</taxon>
        <taxon>Crustacea</taxon>
        <taxon>Multicrustacea</taxon>
        <taxon>Malacostraca</taxon>
        <taxon>Eumalacostraca</taxon>
        <taxon>Eucarida</taxon>
        <taxon>Decapoda</taxon>
        <taxon>Pleocyemata</taxon>
        <taxon>Brachyura</taxon>
        <taxon>Eubrachyura</taxon>
        <taxon>Portunoidea</taxon>
        <taxon>Portunidae</taxon>
        <taxon>Portuninae</taxon>
        <taxon>Portunus</taxon>
    </lineage>
</organism>
<dbReference type="EMBL" id="VSRR010000955">
    <property type="protein sequence ID" value="MPC21237.1"/>
    <property type="molecule type" value="Genomic_DNA"/>
</dbReference>
<proteinExistence type="predicted"/>
<evidence type="ECO:0000313" key="2">
    <source>
        <dbReference type="EMBL" id="MPC21237.1"/>
    </source>
</evidence>
<dbReference type="AlphaFoldDB" id="A0A5B7DJ70"/>
<evidence type="ECO:0000256" key="1">
    <source>
        <dbReference type="SAM" id="MobiDB-lite"/>
    </source>
</evidence>
<feature type="region of interest" description="Disordered" evidence="1">
    <location>
        <begin position="1"/>
        <end position="42"/>
    </location>
</feature>